<keyword evidence="5" id="KW-0443">Lipid metabolism</keyword>
<feature type="signal peptide" evidence="9">
    <location>
        <begin position="1"/>
        <end position="24"/>
    </location>
</feature>
<feature type="domain" description="Partial AB-hydrolase lipase" evidence="10">
    <location>
        <begin position="29"/>
        <end position="86"/>
    </location>
</feature>
<keyword evidence="3 7" id="KW-0378">Hydrolase</keyword>
<evidence type="ECO:0000313" key="11">
    <source>
        <dbReference type="EMBL" id="ELR12269.1"/>
    </source>
</evidence>
<feature type="active site" description="Charge relay system" evidence="8">
    <location>
        <position position="331"/>
    </location>
</feature>
<comment type="similarity">
    <text evidence="1 7">Belongs to the AB hydrolase superfamily. Lipase family.</text>
</comment>
<accession>L8GHE3</accession>
<evidence type="ECO:0000256" key="7">
    <source>
        <dbReference type="PIRNR" id="PIRNR000862"/>
    </source>
</evidence>
<dbReference type="GO" id="GO:0016042">
    <property type="term" value="P:lipid catabolic process"/>
    <property type="evidence" value="ECO:0007669"/>
    <property type="project" value="UniProtKB-KW"/>
</dbReference>
<keyword evidence="4 7" id="KW-0442">Lipid degradation</keyword>
<dbReference type="SUPFAM" id="SSF53474">
    <property type="entry name" value="alpha/beta-Hydrolases"/>
    <property type="match status" value="1"/>
</dbReference>
<dbReference type="RefSeq" id="XP_004334282.1">
    <property type="nucleotide sequence ID" value="XM_004334234.1"/>
</dbReference>
<dbReference type="KEGG" id="acan:ACA1_372580"/>
<evidence type="ECO:0000256" key="5">
    <source>
        <dbReference type="ARBA" id="ARBA00023098"/>
    </source>
</evidence>
<dbReference type="Gene3D" id="3.40.50.1820">
    <property type="entry name" value="alpha/beta hydrolase"/>
    <property type="match status" value="1"/>
</dbReference>
<evidence type="ECO:0000256" key="6">
    <source>
        <dbReference type="ARBA" id="ARBA00023180"/>
    </source>
</evidence>
<dbReference type="GeneID" id="14912887"/>
<dbReference type="PANTHER" id="PTHR11005">
    <property type="entry name" value="LYSOSOMAL ACID LIPASE-RELATED"/>
    <property type="match status" value="1"/>
</dbReference>
<evidence type="ECO:0000256" key="3">
    <source>
        <dbReference type="ARBA" id="ARBA00022801"/>
    </source>
</evidence>
<dbReference type="AlphaFoldDB" id="L8GHE3"/>
<dbReference type="EMBL" id="KB008119">
    <property type="protein sequence ID" value="ELR12269.1"/>
    <property type="molecule type" value="Genomic_DNA"/>
</dbReference>
<dbReference type="VEuPathDB" id="AmoebaDB:ACA1_372580"/>
<proteinExistence type="inferred from homology"/>
<gene>
    <name evidence="11" type="ORF">ACA1_372580</name>
</gene>
<evidence type="ECO:0000313" key="12">
    <source>
        <dbReference type="Proteomes" id="UP000011083"/>
    </source>
</evidence>
<feature type="active site" description="Nucleophile" evidence="8">
    <location>
        <position position="162"/>
    </location>
</feature>
<feature type="chain" id="PRO_5003990327" description="Lipase" evidence="9">
    <location>
        <begin position="25"/>
        <end position="387"/>
    </location>
</feature>
<evidence type="ECO:0000256" key="1">
    <source>
        <dbReference type="ARBA" id="ARBA00010701"/>
    </source>
</evidence>
<keyword evidence="6" id="KW-0325">Glycoprotein</keyword>
<dbReference type="OrthoDB" id="9974421at2759"/>
<keyword evidence="2 9" id="KW-0732">Signal</keyword>
<organism evidence="11 12">
    <name type="scientific">Acanthamoeba castellanii (strain ATCC 30010 / Neff)</name>
    <dbReference type="NCBI Taxonomy" id="1257118"/>
    <lineage>
        <taxon>Eukaryota</taxon>
        <taxon>Amoebozoa</taxon>
        <taxon>Discosea</taxon>
        <taxon>Longamoebia</taxon>
        <taxon>Centramoebida</taxon>
        <taxon>Acanthamoebidae</taxon>
        <taxon>Acanthamoeba</taxon>
    </lineage>
</organism>
<evidence type="ECO:0000256" key="4">
    <source>
        <dbReference type="ARBA" id="ARBA00022963"/>
    </source>
</evidence>
<dbReference type="InterPro" id="IPR006693">
    <property type="entry name" value="AB_hydrolase_lipase"/>
</dbReference>
<dbReference type="Proteomes" id="UP000011083">
    <property type="component" value="Unassembled WGS sequence"/>
</dbReference>
<evidence type="ECO:0000256" key="2">
    <source>
        <dbReference type="ARBA" id="ARBA00022729"/>
    </source>
</evidence>
<name>L8GHE3_ACACF</name>
<evidence type="ECO:0000256" key="9">
    <source>
        <dbReference type="SAM" id="SignalP"/>
    </source>
</evidence>
<protein>
    <recommendedName>
        <fullName evidence="7">Lipase</fullName>
    </recommendedName>
</protein>
<reference evidence="11 12" key="1">
    <citation type="journal article" date="2013" name="Genome Biol.">
        <title>Genome of Acanthamoeba castellanii highlights extensive lateral gene transfer and early evolution of tyrosine kinase signaling.</title>
        <authorList>
            <person name="Clarke M."/>
            <person name="Lohan A.J."/>
            <person name="Liu B."/>
            <person name="Lagkouvardos I."/>
            <person name="Roy S."/>
            <person name="Zafar N."/>
            <person name="Bertelli C."/>
            <person name="Schilde C."/>
            <person name="Kianianmomeni A."/>
            <person name="Burglin T.R."/>
            <person name="Frech C."/>
            <person name="Turcotte B."/>
            <person name="Kopec K.O."/>
            <person name="Synnott J.M."/>
            <person name="Choo C."/>
            <person name="Paponov I."/>
            <person name="Finkler A."/>
            <person name="Soon Heng Tan C."/>
            <person name="Hutchins A.P."/>
            <person name="Weinmeier T."/>
            <person name="Rattei T."/>
            <person name="Chu J.S."/>
            <person name="Gimenez G."/>
            <person name="Irimia M."/>
            <person name="Rigden D.J."/>
            <person name="Fitzpatrick D.A."/>
            <person name="Lorenzo-Morales J."/>
            <person name="Bateman A."/>
            <person name="Chiu C.H."/>
            <person name="Tang P."/>
            <person name="Hegemann P."/>
            <person name="Fromm H."/>
            <person name="Raoult D."/>
            <person name="Greub G."/>
            <person name="Miranda-Saavedra D."/>
            <person name="Chen N."/>
            <person name="Nash P."/>
            <person name="Ginger M.L."/>
            <person name="Horn M."/>
            <person name="Schaap P."/>
            <person name="Caler L."/>
            <person name="Loftus B."/>
        </authorList>
    </citation>
    <scope>NUCLEOTIDE SEQUENCE [LARGE SCALE GENOMIC DNA]</scope>
    <source>
        <strain evidence="11 12">Neff</strain>
    </source>
</reference>
<dbReference type="Pfam" id="PF04083">
    <property type="entry name" value="Abhydro_lipase"/>
    <property type="match status" value="1"/>
</dbReference>
<dbReference type="STRING" id="1257118.L8GHE3"/>
<evidence type="ECO:0000259" key="10">
    <source>
        <dbReference type="Pfam" id="PF04083"/>
    </source>
</evidence>
<keyword evidence="12" id="KW-1185">Reference proteome</keyword>
<dbReference type="InterPro" id="IPR025483">
    <property type="entry name" value="Lipase_euk"/>
</dbReference>
<dbReference type="PIRSF" id="PIRSF000862">
    <property type="entry name" value="Steryl_ester_lip"/>
    <property type="match status" value="1"/>
</dbReference>
<evidence type="ECO:0000256" key="8">
    <source>
        <dbReference type="PIRSR" id="PIRSR000862-1"/>
    </source>
</evidence>
<dbReference type="FunFam" id="3.40.50.1820:FF:000057">
    <property type="entry name" value="Lipase"/>
    <property type="match status" value="1"/>
</dbReference>
<dbReference type="InterPro" id="IPR029058">
    <property type="entry name" value="AB_hydrolase_fold"/>
</dbReference>
<feature type="active site" description="Charge relay system" evidence="8">
    <location>
        <position position="361"/>
    </location>
</feature>
<dbReference type="OMA" id="PHGLGME"/>
<dbReference type="GO" id="GO:0016788">
    <property type="term" value="F:hydrolase activity, acting on ester bonds"/>
    <property type="evidence" value="ECO:0007669"/>
    <property type="project" value="InterPro"/>
</dbReference>
<sequence length="387" mass="42913">MKRFSAALVVACVVLATLATSSHALPSNVTEIIRDYGYKCDDYWALTDDGYYLSLQRIYHTTPGGRKGVVLIQHGLTDNANGFVLNPPKEALPFILADNGFEVWLGNNRGNGYSMRHKVYTTADPAFWHFTYDDMAQYDLPANINFILKTSGAASLSYVGHSEGTIQAFAGFSANNSIADRVNLFVALAPSAYVGHVKVLLLTTMAQLDPIEILLLLGITEFNLPTALLKLIPDVCILYPPICNNILTSMMGPSIELNQSRLAYYFNYEPNPTSVLNMIHWSQGAATDKFQRYDWGAAGNMKRYGQSTPPPYLLSNMPANLPVALFTGGNDYLADPLDVARLIEELNPPAVYSHYEPTSSHVDFLWAQNANVKIYPHVLQLIQKYSR</sequence>